<dbReference type="EMBL" id="JBHSRF010000030">
    <property type="protein sequence ID" value="MFC6083566.1"/>
    <property type="molecule type" value="Genomic_DNA"/>
</dbReference>
<keyword evidence="3" id="KW-0012">Acyltransferase</keyword>
<evidence type="ECO:0000256" key="2">
    <source>
        <dbReference type="ARBA" id="ARBA00022679"/>
    </source>
</evidence>
<dbReference type="Proteomes" id="UP001596137">
    <property type="component" value="Unassembled WGS sequence"/>
</dbReference>
<keyword evidence="6" id="KW-1185">Reference proteome</keyword>
<proteinExistence type="predicted"/>
<protein>
    <submittedName>
        <fullName evidence="5">2-oxo acid dehydrogenase subunit E2</fullName>
    </submittedName>
</protein>
<name>A0ABW1NK03_9ACTN</name>
<dbReference type="PANTHER" id="PTHR43178">
    <property type="entry name" value="DIHYDROLIPOAMIDE ACETYLTRANSFERASE COMPONENT OF PYRUVATE DEHYDROGENASE COMPLEX"/>
    <property type="match status" value="1"/>
</dbReference>
<evidence type="ECO:0000256" key="1">
    <source>
        <dbReference type="ARBA" id="ARBA00001938"/>
    </source>
</evidence>
<dbReference type="PANTHER" id="PTHR43178:SF5">
    <property type="entry name" value="LIPOAMIDE ACYLTRANSFERASE COMPONENT OF BRANCHED-CHAIN ALPHA-KETO ACID DEHYDROGENASE COMPLEX, MITOCHONDRIAL"/>
    <property type="match status" value="1"/>
</dbReference>
<gene>
    <name evidence="5" type="ORF">ACFP1K_20520</name>
</gene>
<comment type="caution">
    <text evidence="5">The sequence shown here is derived from an EMBL/GenBank/DDBJ whole genome shotgun (WGS) entry which is preliminary data.</text>
</comment>
<comment type="cofactor">
    <cofactor evidence="1">
        <name>(R)-lipoate</name>
        <dbReference type="ChEBI" id="CHEBI:83088"/>
    </cofactor>
</comment>
<dbReference type="InterPro" id="IPR001078">
    <property type="entry name" value="2-oxoacid_DH_actylTfrase"/>
</dbReference>
<evidence type="ECO:0000259" key="4">
    <source>
        <dbReference type="Pfam" id="PF00198"/>
    </source>
</evidence>
<dbReference type="SUPFAM" id="SSF52777">
    <property type="entry name" value="CoA-dependent acyltransferases"/>
    <property type="match status" value="1"/>
</dbReference>
<reference evidence="6" key="1">
    <citation type="journal article" date="2019" name="Int. J. Syst. Evol. Microbiol.">
        <title>The Global Catalogue of Microorganisms (GCM) 10K type strain sequencing project: providing services to taxonomists for standard genome sequencing and annotation.</title>
        <authorList>
            <consortium name="The Broad Institute Genomics Platform"/>
            <consortium name="The Broad Institute Genome Sequencing Center for Infectious Disease"/>
            <person name="Wu L."/>
            <person name="Ma J."/>
        </authorList>
    </citation>
    <scope>NUCLEOTIDE SEQUENCE [LARGE SCALE GENOMIC DNA]</scope>
    <source>
        <strain evidence="6">JCM 30346</strain>
    </source>
</reference>
<evidence type="ECO:0000256" key="3">
    <source>
        <dbReference type="ARBA" id="ARBA00023315"/>
    </source>
</evidence>
<feature type="domain" description="2-oxoacid dehydrogenase acyltransferase catalytic" evidence="4">
    <location>
        <begin position="11"/>
        <end position="214"/>
    </location>
</feature>
<keyword evidence="2" id="KW-0808">Transferase</keyword>
<evidence type="ECO:0000313" key="5">
    <source>
        <dbReference type="EMBL" id="MFC6083566.1"/>
    </source>
</evidence>
<dbReference type="Gene3D" id="3.30.559.10">
    <property type="entry name" value="Chloramphenicol acetyltransferase-like domain"/>
    <property type="match status" value="1"/>
</dbReference>
<dbReference type="InterPro" id="IPR050743">
    <property type="entry name" value="2-oxoacid_DH_E2_comp"/>
</dbReference>
<sequence>MAEAYVVPEGMDRHRAAIAKSVSLSWQSIPHFTVSREIGMEAALETLAGWKVVLSRLTLTDFLLRAFALALVEREGSIDVAIGLAVATPRGVVIPVLPSVPRQDLPALSAARQAAAGRARDGRMTAQDGQTPAGTLSNLGSHGVDSFTGVVPYGQSVLLTVGRAAQRPVVRDGRLAVGTTMHATLNADHRYWDGHHAAEVLERLAAILATPTLLAGSGAVPGPEGRQS</sequence>
<evidence type="ECO:0000313" key="6">
    <source>
        <dbReference type="Proteomes" id="UP001596137"/>
    </source>
</evidence>
<organism evidence="5 6">
    <name type="scientific">Sphaerisporangium aureirubrum</name>
    <dbReference type="NCBI Taxonomy" id="1544736"/>
    <lineage>
        <taxon>Bacteria</taxon>
        <taxon>Bacillati</taxon>
        <taxon>Actinomycetota</taxon>
        <taxon>Actinomycetes</taxon>
        <taxon>Streptosporangiales</taxon>
        <taxon>Streptosporangiaceae</taxon>
        <taxon>Sphaerisporangium</taxon>
    </lineage>
</organism>
<dbReference type="RefSeq" id="WP_380755789.1">
    <property type="nucleotide sequence ID" value="NZ_JBHSRF010000030.1"/>
</dbReference>
<dbReference type="InterPro" id="IPR023213">
    <property type="entry name" value="CAT-like_dom_sf"/>
</dbReference>
<accession>A0ABW1NK03</accession>
<dbReference type="Pfam" id="PF00198">
    <property type="entry name" value="2-oxoacid_dh"/>
    <property type="match status" value="1"/>
</dbReference>